<sequence length="155" mass="17696">MTTDEFSAVWVSHTSIADFLQCPRAYYLKNVYKDPKTGHKIQVTAPPLALGQAVHEVIESLSVLPTDRRFEEDLLPKFEAAWRKVSGKKGGFTDQNVEASYKNRGEAMLARVRTNPGVLRNKAIKIKKDLPHFWLSAQDNIMLCGKIDWMEYLEE</sequence>
<dbReference type="InterPro" id="IPR038726">
    <property type="entry name" value="PDDEXK_AddAB-type"/>
</dbReference>
<gene>
    <name evidence="2" type="ORF">C5B42_04770</name>
</gene>
<name>A0A317JSY2_9BACT</name>
<evidence type="ECO:0000313" key="2">
    <source>
        <dbReference type="EMBL" id="PWU22949.1"/>
    </source>
</evidence>
<reference evidence="2 3" key="1">
    <citation type="submission" date="2018-02" db="EMBL/GenBank/DDBJ databases">
        <title>Genomic Reconstructions from Amazon Rainforest and Pasture Soil Reveal Novel Insights into the Physiology of Candidate Phyla in Tropical Sites.</title>
        <authorList>
            <person name="Kroeger M.E."/>
            <person name="Delmont T."/>
            <person name="Eren A.M."/>
            <person name="Guo J."/>
            <person name="Meyer K.M."/>
            <person name="Khan K."/>
            <person name="Rodrigues J.L.M."/>
            <person name="Bohannan B.J.M."/>
            <person name="Tringe S."/>
            <person name="Borges C.D."/>
            <person name="Tiedje J."/>
            <person name="Tsai S.M."/>
            <person name="Nusslein K."/>
        </authorList>
    </citation>
    <scope>NUCLEOTIDE SEQUENCE [LARGE SCALE GENOMIC DNA]</scope>
    <source>
        <strain evidence="2">Amazon FNV 2010 28 9</strain>
    </source>
</reference>
<protein>
    <recommendedName>
        <fullName evidence="1">PD-(D/E)XK endonuclease-like domain-containing protein</fullName>
    </recommendedName>
</protein>
<dbReference type="AlphaFoldDB" id="A0A317JSY2"/>
<comment type="caution">
    <text evidence="2">The sequence shown here is derived from an EMBL/GenBank/DDBJ whole genome shotgun (WGS) entry which is preliminary data.</text>
</comment>
<evidence type="ECO:0000259" key="1">
    <source>
        <dbReference type="Pfam" id="PF12705"/>
    </source>
</evidence>
<evidence type="ECO:0000313" key="3">
    <source>
        <dbReference type="Proteomes" id="UP000246104"/>
    </source>
</evidence>
<proteinExistence type="predicted"/>
<dbReference type="Pfam" id="PF12705">
    <property type="entry name" value="PDDEXK_1"/>
    <property type="match status" value="1"/>
</dbReference>
<dbReference type="InterPro" id="IPR011604">
    <property type="entry name" value="PDDEXK-like_dom_sf"/>
</dbReference>
<dbReference type="Proteomes" id="UP000246104">
    <property type="component" value="Unassembled WGS sequence"/>
</dbReference>
<dbReference type="EMBL" id="PSRQ01000052">
    <property type="protein sequence ID" value="PWU22949.1"/>
    <property type="molecule type" value="Genomic_DNA"/>
</dbReference>
<organism evidence="2 3">
    <name type="scientific">Candidatus Cerribacteria bacterium 'Amazon FNV 2010 28 9'</name>
    <dbReference type="NCBI Taxonomy" id="2081795"/>
    <lineage>
        <taxon>Bacteria</taxon>
        <taxon>Candidatus Cerribacteria</taxon>
    </lineage>
</organism>
<feature type="domain" description="PD-(D/E)XK endonuclease-like" evidence="1">
    <location>
        <begin position="11"/>
        <end position="115"/>
    </location>
</feature>
<feature type="non-terminal residue" evidence="2">
    <location>
        <position position="155"/>
    </location>
</feature>
<dbReference type="Gene3D" id="3.90.320.10">
    <property type="match status" value="1"/>
</dbReference>
<accession>A0A317JSY2</accession>